<keyword evidence="1" id="KW-0175">Coiled coil</keyword>
<name>A0ABS6ESL0_9FIRM</name>
<keyword evidence="4" id="KW-1185">Reference proteome</keyword>
<dbReference type="InterPro" id="IPR002694">
    <property type="entry name" value="Znf_CHC2"/>
</dbReference>
<reference evidence="3 4" key="1">
    <citation type="submission" date="2021-06" db="EMBL/GenBank/DDBJ databases">
        <authorList>
            <person name="Sun Q."/>
            <person name="Li D."/>
        </authorList>
    </citation>
    <scope>NUCLEOTIDE SEQUENCE [LARGE SCALE GENOMIC DNA]</scope>
    <source>
        <strain evidence="3 4">MSJd-7</strain>
    </source>
</reference>
<gene>
    <name evidence="3" type="ORF">KQI75_04050</name>
</gene>
<dbReference type="Pfam" id="PF01807">
    <property type="entry name" value="Zn_ribbon_DnaG"/>
    <property type="match status" value="1"/>
</dbReference>
<dbReference type="EMBL" id="JAHLQI010000002">
    <property type="protein sequence ID" value="MBU5489804.1"/>
    <property type="molecule type" value="Genomic_DNA"/>
</dbReference>
<evidence type="ECO:0000259" key="2">
    <source>
        <dbReference type="SMART" id="SM00400"/>
    </source>
</evidence>
<dbReference type="SMART" id="SM00400">
    <property type="entry name" value="ZnF_CHCC"/>
    <property type="match status" value="1"/>
</dbReference>
<evidence type="ECO:0000256" key="1">
    <source>
        <dbReference type="SAM" id="Coils"/>
    </source>
</evidence>
<dbReference type="Proteomes" id="UP000783588">
    <property type="component" value="Unassembled WGS sequence"/>
</dbReference>
<protein>
    <recommendedName>
        <fullName evidence="2">Zinc finger CHC2-type domain-containing protein</fullName>
    </recommendedName>
</protein>
<evidence type="ECO:0000313" key="4">
    <source>
        <dbReference type="Proteomes" id="UP000783588"/>
    </source>
</evidence>
<accession>A0ABS6ESL0</accession>
<evidence type="ECO:0000313" key="3">
    <source>
        <dbReference type="EMBL" id="MBU5489804.1"/>
    </source>
</evidence>
<sequence length="194" mass="22216">MPLEQAARDYGVRFGRGGMVHCPFHGADRHPSMKLYPNGFQCFTCGEHGDVIDLVAKLLGLPPVDAAKELNNRYGLGLTIGRAATPQERRKQRQAAEQRRKKQALTQALDAWETRAWVTLSSYYRILSSWREQYAPQTPDDLTKLDPRFLEAVHKQDYIGCCLDQLNGDRAQKTAFFQTHRNEVNAIEQRMQRL</sequence>
<feature type="coiled-coil region" evidence="1">
    <location>
        <begin position="88"/>
        <end position="115"/>
    </location>
</feature>
<organism evidence="3 4">
    <name type="scientific">Butyricicoccus intestinisimiae</name>
    <dbReference type="NCBI Taxonomy" id="2841509"/>
    <lineage>
        <taxon>Bacteria</taxon>
        <taxon>Bacillati</taxon>
        <taxon>Bacillota</taxon>
        <taxon>Clostridia</taxon>
        <taxon>Eubacteriales</taxon>
        <taxon>Butyricicoccaceae</taxon>
        <taxon>Butyricicoccus</taxon>
    </lineage>
</organism>
<feature type="domain" description="Zinc finger CHC2-type" evidence="2">
    <location>
        <begin position="22"/>
        <end position="71"/>
    </location>
</feature>
<comment type="caution">
    <text evidence="3">The sequence shown here is derived from an EMBL/GenBank/DDBJ whole genome shotgun (WGS) entry which is preliminary data.</text>
</comment>
<proteinExistence type="predicted"/>